<organism evidence="3 4">
    <name type="scientific">Sanguibacter antarcticus</name>
    <dbReference type="NCBI Taxonomy" id="372484"/>
    <lineage>
        <taxon>Bacteria</taxon>
        <taxon>Bacillati</taxon>
        <taxon>Actinomycetota</taxon>
        <taxon>Actinomycetes</taxon>
        <taxon>Micrococcales</taxon>
        <taxon>Sanguibacteraceae</taxon>
        <taxon>Sanguibacter</taxon>
    </lineage>
</organism>
<keyword evidence="4" id="KW-1185">Reference proteome</keyword>
<proteinExistence type="predicted"/>
<gene>
    <name evidence="3" type="ORF">ATL42_2424</name>
</gene>
<dbReference type="Proteomes" id="UP000225548">
    <property type="component" value="Unassembled WGS sequence"/>
</dbReference>
<evidence type="ECO:0000313" key="4">
    <source>
        <dbReference type="Proteomes" id="UP000225548"/>
    </source>
</evidence>
<dbReference type="RefSeq" id="WP_098455533.1">
    <property type="nucleotide sequence ID" value="NZ_PDJG01000001.1"/>
</dbReference>
<feature type="region of interest" description="Disordered" evidence="1">
    <location>
        <begin position="397"/>
        <end position="429"/>
    </location>
</feature>
<sequence>MSAKKIGEARQSQLVTTYGVGSLFPSVDQSFMVMGTDYWPRTSPQLDEPRLARALGVHHFRTPSVGRDAGDMPVMRFPLTHYCPNCHRLGAIQKLQDQQTMFCKRCPGTRLVPSRFVACCDAGHIEDFPYWQWVHARDEDGRDAKSHELSLRIRGRSSSLSDIVIGCSCGVKPKSLNGSFGKAALMGIRSCSGHRPWLETDSPECDRPLRTLQRGSSNVWFGSMRSTISIPPWSTAASSFVEKHWVVLEHIADAALADVLGPMVENHRGVTAQAVQAVMAQRRGLAGRSVPTDAELRADEYTALCTGTGQGSALDTFICEPERIGSGIADLVEQVSAVGRLREVRALEGFSRVTPHVPDDLRPLAPLSEGTPGWLPAIEVHGEGIFVRLREELVAEWEEDRPEPSRRAGSINAAQERRDADFDRPPASPVSPRTLALHTFSHMLLDELSLHAGYPAASLRERTYTAPGQAGILIYTASSDSAGSLGGLSALAQEELFQEIFLAAIERGRWCSSDPVCAESRGSGADNLNLAACHACVLLPETSCENRNVFLDRVCVVGSQEFPGAALFPG</sequence>
<dbReference type="Pfam" id="PF09369">
    <property type="entry name" value="MZB"/>
    <property type="match status" value="1"/>
</dbReference>
<reference evidence="3 4" key="1">
    <citation type="submission" date="2017-10" db="EMBL/GenBank/DDBJ databases">
        <title>Sequencing the genomes of 1000 actinobacteria strains.</title>
        <authorList>
            <person name="Klenk H.-P."/>
        </authorList>
    </citation>
    <scope>NUCLEOTIDE SEQUENCE [LARGE SCALE GENOMIC DNA]</scope>
    <source>
        <strain evidence="3 4">DSM 18966</strain>
    </source>
</reference>
<dbReference type="AlphaFoldDB" id="A0A2A9E7H6"/>
<comment type="caution">
    <text evidence="3">The sequence shown here is derived from an EMBL/GenBank/DDBJ whole genome shotgun (WGS) entry which is preliminary data.</text>
</comment>
<dbReference type="EMBL" id="PDJG01000001">
    <property type="protein sequence ID" value="PFG34511.1"/>
    <property type="molecule type" value="Genomic_DNA"/>
</dbReference>
<feature type="domain" description="MrfA-like Zn-binding" evidence="2">
    <location>
        <begin position="440"/>
        <end position="537"/>
    </location>
</feature>
<evidence type="ECO:0000259" key="2">
    <source>
        <dbReference type="Pfam" id="PF09369"/>
    </source>
</evidence>
<protein>
    <submittedName>
        <fullName evidence="3">Uncharacterized protein DUF1998</fullName>
    </submittedName>
</protein>
<accession>A0A2A9E7H6</accession>
<dbReference type="OrthoDB" id="9134227at2"/>
<evidence type="ECO:0000313" key="3">
    <source>
        <dbReference type="EMBL" id="PFG34511.1"/>
    </source>
</evidence>
<dbReference type="InterPro" id="IPR018973">
    <property type="entry name" value="MZB"/>
</dbReference>
<dbReference type="InterPro" id="IPR047721">
    <property type="entry name" value="DrmB"/>
</dbReference>
<dbReference type="NCBIfam" id="NF038324">
    <property type="entry name" value="DrmB_fam"/>
    <property type="match status" value="1"/>
</dbReference>
<evidence type="ECO:0000256" key="1">
    <source>
        <dbReference type="SAM" id="MobiDB-lite"/>
    </source>
</evidence>
<name>A0A2A9E7H6_9MICO</name>
<feature type="compositionally biased region" description="Basic and acidic residues" evidence="1">
    <location>
        <begin position="415"/>
        <end position="424"/>
    </location>
</feature>